<keyword evidence="5" id="KW-1185">Reference proteome</keyword>
<evidence type="ECO:0000256" key="1">
    <source>
        <dbReference type="ARBA" id="ARBA00022741"/>
    </source>
</evidence>
<evidence type="ECO:0000313" key="4">
    <source>
        <dbReference type="EMBL" id="KAK3258930.1"/>
    </source>
</evidence>
<organism evidence="4 5">
    <name type="scientific">Cymbomonas tetramitiformis</name>
    <dbReference type="NCBI Taxonomy" id="36881"/>
    <lineage>
        <taxon>Eukaryota</taxon>
        <taxon>Viridiplantae</taxon>
        <taxon>Chlorophyta</taxon>
        <taxon>Pyramimonadophyceae</taxon>
        <taxon>Pyramimonadales</taxon>
        <taxon>Pyramimonadaceae</taxon>
        <taxon>Cymbomonas</taxon>
    </lineage>
</organism>
<dbReference type="Gene3D" id="1.10.8.60">
    <property type="match status" value="1"/>
</dbReference>
<dbReference type="Proteomes" id="UP001190700">
    <property type="component" value="Unassembled WGS sequence"/>
</dbReference>
<comment type="caution">
    <text evidence="4">The sequence shown here is derived from an EMBL/GenBank/DDBJ whole genome shotgun (WGS) entry which is preliminary data.</text>
</comment>
<feature type="domain" description="Spastin/Vps4 C-terminal" evidence="3">
    <location>
        <begin position="2"/>
        <end position="66"/>
    </location>
</feature>
<dbReference type="InterPro" id="IPR015415">
    <property type="entry name" value="Spast_Vps4_C"/>
</dbReference>
<keyword evidence="2" id="KW-0067">ATP-binding</keyword>
<keyword evidence="1" id="KW-0547">Nucleotide-binding</keyword>
<reference evidence="4 5" key="1">
    <citation type="journal article" date="2015" name="Genome Biol. Evol.">
        <title>Comparative Genomics of a Bacterivorous Green Alga Reveals Evolutionary Causalities and Consequences of Phago-Mixotrophic Mode of Nutrition.</title>
        <authorList>
            <person name="Burns J.A."/>
            <person name="Paasch A."/>
            <person name="Narechania A."/>
            <person name="Kim E."/>
        </authorList>
    </citation>
    <scope>NUCLEOTIDE SEQUENCE [LARGE SCALE GENOMIC DNA]</scope>
    <source>
        <strain evidence="4 5">PLY_AMNH</strain>
    </source>
</reference>
<dbReference type="Pfam" id="PF09336">
    <property type="entry name" value="Vps4_C"/>
    <property type="match status" value="1"/>
</dbReference>
<evidence type="ECO:0000256" key="2">
    <source>
        <dbReference type="ARBA" id="ARBA00022840"/>
    </source>
</evidence>
<sequence length="77" mass="8706">FYEPCSPGDPQAFAATLDEFDKNKMASKVIPPKIMRADFERTLLRARPTVSQSDLEMYVNFTKEFGEEGALETVCPE</sequence>
<evidence type="ECO:0000313" key="5">
    <source>
        <dbReference type="Proteomes" id="UP001190700"/>
    </source>
</evidence>
<dbReference type="GO" id="GO:0005524">
    <property type="term" value="F:ATP binding"/>
    <property type="evidence" value="ECO:0007669"/>
    <property type="project" value="UniProtKB-KW"/>
</dbReference>
<name>A0AAE0FG72_9CHLO</name>
<dbReference type="EMBL" id="LGRX02019145">
    <property type="protein sequence ID" value="KAK3258930.1"/>
    <property type="molecule type" value="Genomic_DNA"/>
</dbReference>
<accession>A0AAE0FG72</accession>
<feature type="non-terminal residue" evidence="4">
    <location>
        <position position="1"/>
    </location>
</feature>
<proteinExistence type="predicted"/>
<evidence type="ECO:0000259" key="3">
    <source>
        <dbReference type="Pfam" id="PF09336"/>
    </source>
</evidence>
<dbReference type="AlphaFoldDB" id="A0AAE0FG72"/>
<gene>
    <name evidence="4" type="ORF">CYMTET_32048</name>
</gene>
<protein>
    <recommendedName>
        <fullName evidence="3">Spastin/Vps4 C-terminal domain-containing protein</fullName>
    </recommendedName>
</protein>